<keyword evidence="4 7" id="KW-0238">DNA-binding</keyword>
<dbReference type="InterPro" id="IPR011006">
    <property type="entry name" value="CheY-like_superfamily"/>
</dbReference>
<evidence type="ECO:0000313" key="11">
    <source>
        <dbReference type="Proteomes" id="UP000322927"/>
    </source>
</evidence>
<organism evidence="10 11">
    <name type="scientific">Streptomyces venezuelae</name>
    <dbReference type="NCBI Taxonomy" id="54571"/>
    <lineage>
        <taxon>Bacteria</taxon>
        <taxon>Bacillati</taxon>
        <taxon>Actinomycetota</taxon>
        <taxon>Actinomycetes</taxon>
        <taxon>Kitasatosporales</taxon>
        <taxon>Streptomycetaceae</taxon>
        <taxon>Streptomyces</taxon>
    </lineage>
</organism>
<evidence type="ECO:0000259" key="8">
    <source>
        <dbReference type="PROSITE" id="PS50110"/>
    </source>
</evidence>
<dbReference type="Gene3D" id="3.40.50.2300">
    <property type="match status" value="1"/>
</dbReference>
<evidence type="ECO:0000313" key="10">
    <source>
        <dbReference type="EMBL" id="QES34504.1"/>
    </source>
</evidence>
<keyword evidence="5" id="KW-0804">Transcription</keyword>
<gene>
    <name evidence="10" type="ORF">DEJ48_14850</name>
</gene>
<dbReference type="Pfam" id="PF00486">
    <property type="entry name" value="Trans_reg_C"/>
    <property type="match status" value="1"/>
</dbReference>
<evidence type="ECO:0000256" key="3">
    <source>
        <dbReference type="ARBA" id="ARBA00023015"/>
    </source>
</evidence>
<evidence type="ECO:0000256" key="1">
    <source>
        <dbReference type="ARBA" id="ARBA00022553"/>
    </source>
</evidence>
<protein>
    <submittedName>
        <fullName evidence="10">DNA-binding response regulator</fullName>
    </submittedName>
</protein>
<dbReference type="PROSITE" id="PS51755">
    <property type="entry name" value="OMPR_PHOB"/>
    <property type="match status" value="1"/>
</dbReference>
<dbReference type="AlphaFoldDB" id="A0A5P2BVK9"/>
<dbReference type="SUPFAM" id="SSF46894">
    <property type="entry name" value="C-terminal effector domain of the bipartite response regulators"/>
    <property type="match status" value="1"/>
</dbReference>
<dbReference type="Gene3D" id="6.10.250.690">
    <property type="match status" value="1"/>
</dbReference>
<dbReference type="Gene3D" id="1.10.10.10">
    <property type="entry name" value="Winged helix-like DNA-binding domain superfamily/Winged helix DNA-binding domain"/>
    <property type="match status" value="1"/>
</dbReference>
<dbReference type="GO" id="GO:0000156">
    <property type="term" value="F:phosphorelay response regulator activity"/>
    <property type="evidence" value="ECO:0007669"/>
    <property type="project" value="TreeGrafter"/>
</dbReference>
<dbReference type="CDD" id="cd00383">
    <property type="entry name" value="trans_reg_C"/>
    <property type="match status" value="1"/>
</dbReference>
<dbReference type="GO" id="GO:0000976">
    <property type="term" value="F:transcription cis-regulatory region binding"/>
    <property type="evidence" value="ECO:0007669"/>
    <property type="project" value="TreeGrafter"/>
</dbReference>
<dbReference type="InterPro" id="IPR001867">
    <property type="entry name" value="OmpR/PhoB-type_DNA-bd"/>
</dbReference>
<dbReference type="SMART" id="SM00862">
    <property type="entry name" value="Trans_reg_C"/>
    <property type="match status" value="1"/>
</dbReference>
<dbReference type="CDD" id="cd17574">
    <property type="entry name" value="REC_OmpR"/>
    <property type="match status" value="1"/>
</dbReference>
<reference evidence="10 11" key="1">
    <citation type="submission" date="2018-05" db="EMBL/GenBank/DDBJ databases">
        <title>Streptomyces venezuelae.</title>
        <authorList>
            <person name="Kim W."/>
            <person name="Lee N."/>
            <person name="Cho B.-K."/>
        </authorList>
    </citation>
    <scope>NUCLEOTIDE SEQUENCE [LARGE SCALE GENOMIC DNA]</scope>
    <source>
        <strain evidence="10 11">ATCC 14584</strain>
    </source>
</reference>
<dbReference type="PANTHER" id="PTHR48111:SF21">
    <property type="entry name" value="DNA-BINDING DUAL MASTER TRANSCRIPTIONAL REGULATOR RPAA"/>
    <property type="match status" value="1"/>
</dbReference>
<evidence type="ECO:0000259" key="9">
    <source>
        <dbReference type="PROSITE" id="PS51755"/>
    </source>
</evidence>
<dbReference type="InterPro" id="IPR001789">
    <property type="entry name" value="Sig_transdc_resp-reg_receiver"/>
</dbReference>
<dbReference type="OrthoDB" id="5242643at2"/>
<sequence>MKALLVEDDPNVAEALIESLEQRGWDVEHASDGRSAVEAVPNWDIILLDLNLPDVDGLEVCQRLRANHSVPLIAVTARSDQMDKVLCLRLGADDYIVKPYHLQELLARMTAVIRRSESHQLPQNEPQSNAVKARTHISHGPLTIDQWSRSVTVHGRELPLTRKEFELLSLLSGSPSRVFTREQLSEAVWSTSWVGASRTLDTHVAAVRRKLGDPGWIRTHRGVGFSFEPKH</sequence>
<feature type="modified residue" description="4-aspartylphosphate" evidence="6">
    <location>
        <position position="49"/>
    </location>
</feature>
<feature type="DNA-binding region" description="OmpR/PhoB-type" evidence="7">
    <location>
        <begin position="134"/>
        <end position="229"/>
    </location>
</feature>
<keyword evidence="3" id="KW-0805">Transcription regulation</keyword>
<keyword evidence="1 6" id="KW-0597">Phosphoprotein</keyword>
<dbReference type="GO" id="GO:0006355">
    <property type="term" value="P:regulation of DNA-templated transcription"/>
    <property type="evidence" value="ECO:0007669"/>
    <property type="project" value="InterPro"/>
</dbReference>
<feature type="domain" description="OmpR/PhoB-type" evidence="9">
    <location>
        <begin position="134"/>
        <end position="229"/>
    </location>
</feature>
<dbReference type="InterPro" id="IPR039420">
    <property type="entry name" value="WalR-like"/>
</dbReference>
<dbReference type="PANTHER" id="PTHR48111">
    <property type="entry name" value="REGULATOR OF RPOS"/>
    <property type="match status" value="1"/>
</dbReference>
<evidence type="ECO:0000256" key="2">
    <source>
        <dbReference type="ARBA" id="ARBA00023012"/>
    </source>
</evidence>
<dbReference type="Pfam" id="PF00072">
    <property type="entry name" value="Response_reg"/>
    <property type="match status" value="1"/>
</dbReference>
<dbReference type="EMBL" id="CP029192">
    <property type="protein sequence ID" value="QES34504.1"/>
    <property type="molecule type" value="Genomic_DNA"/>
</dbReference>
<evidence type="ECO:0000256" key="5">
    <source>
        <dbReference type="ARBA" id="ARBA00023163"/>
    </source>
</evidence>
<dbReference type="InterPro" id="IPR036388">
    <property type="entry name" value="WH-like_DNA-bd_sf"/>
</dbReference>
<dbReference type="GO" id="GO:0005829">
    <property type="term" value="C:cytosol"/>
    <property type="evidence" value="ECO:0007669"/>
    <property type="project" value="TreeGrafter"/>
</dbReference>
<keyword evidence="2" id="KW-0902">Two-component regulatory system</keyword>
<dbReference type="SMART" id="SM00448">
    <property type="entry name" value="REC"/>
    <property type="match status" value="1"/>
</dbReference>
<dbReference type="RefSeq" id="WP_150216574.1">
    <property type="nucleotide sequence ID" value="NZ_CP029192.1"/>
</dbReference>
<evidence type="ECO:0000256" key="7">
    <source>
        <dbReference type="PROSITE-ProRule" id="PRU01091"/>
    </source>
</evidence>
<evidence type="ECO:0000256" key="4">
    <source>
        <dbReference type="ARBA" id="ARBA00023125"/>
    </source>
</evidence>
<dbReference type="Proteomes" id="UP000322927">
    <property type="component" value="Chromosome"/>
</dbReference>
<dbReference type="SUPFAM" id="SSF52172">
    <property type="entry name" value="CheY-like"/>
    <property type="match status" value="1"/>
</dbReference>
<accession>A0A5P2BVK9</accession>
<evidence type="ECO:0000256" key="6">
    <source>
        <dbReference type="PROSITE-ProRule" id="PRU00169"/>
    </source>
</evidence>
<dbReference type="PROSITE" id="PS50110">
    <property type="entry name" value="RESPONSE_REGULATORY"/>
    <property type="match status" value="1"/>
</dbReference>
<proteinExistence type="predicted"/>
<dbReference type="InterPro" id="IPR016032">
    <property type="entry name" value="Sig_transdc_resp-reg_C-effctor"/>
</dbReference>
<feature type="domain" description="Response regulatory" evidence="8">
    <location>
        <begin position="2"/>
        <end position="113"/>
    </location>
</feature>
<name>A0A5P2BVK9_STRVZ</name>
<dbReference type="GO" id="GO:0032993">
    <property type="term" value="C:protein-DNA complex"/>
    <property type="evidence" value="ECO:0007669"/>
    <property type="project" value="TreeGrafter"/>
</dbReference>